<reference evidence="1" key="1">
    <citation type="submission" date="2018-11" db="EMBL/GenBank/DDBJ databases">
        <authorList>
            <consortium name="Pathogen Informatics"/>
        </authorList>
    </citation>
    <scope>NUCLEOTIDE SEQUENCE</scope>
</reference>
<comment type="caution">
    <text evidence="1">The sequence shown here is derived from an EMBL/GenBank/DDBJ whole genome shotgun (WGS) entry which is preliminary data.</text>
</comment>
<evidence type="ECO:0000313" key="2">
    <source>
        <dbReference type="Proteomes" id="UP000784294"/>
    </source>
</evidence>
<keyword evidence="2" id="KW-1185">Reference proteome</keyword>
<proteinExistence type="predicted"/>
<accession>A0A3S5C3I2</accession>
<sequence length="215" mass="22871">MSGTAIKAHLNLLPVRGIQIAVEALKTLSLVITRLNVEIKTRISKSCLRTVLPTFSVQSRFGCIRPVKKAFPNLYRVRTCYCFGAQSTCGADNNGYGRGCLLPASLLKMTNLSVGVCHHVYRADDCTVFITATDTCINVSTTFASSAGDASDNSSGRFGTATPPLVGGKAYPVSSTVGNNKIIRRKVAFPRIACFIIVELTSISSGTVASVSHSC</sequence>
<gene>
    <name evidence="1" type="ORF">PXEA_LOCUS26293</name>
</gene>
<organism evidence="1 2">
    <name type="scientific">Protopolystoma xenopodis</name>
    <dbReference type="NCBI Taxonomy" id="117903"/>
    <lineage>
        <taxon>Eukaryota</taxon>
        <taxon>Metazoa</taxon>
        <taxon>Spiralia</taxon>
        <taxon>Lophotrochozoa</taxon>
        <taxon>Platyhelminthes</taxon>
        <taxon>Monogenea</taxon>
        <taxon>Polyopisthocotylea</taxon>
        <taxon>Polystomatidea</taxon>
        <taxon>Polystomatidae</taxon>
        <taxon>Protopolystoma</taxon>
    </lineage>
</organism>
<name>A0A3S5C3I2_9PLAT</name>
<protein>
    <submittedName>
        <fullName evidence="1">Uncharacterized protein</fullName>
    </submittedName>
</protein>
<dbReference type="AlphaFoldDB" id="A0A3S5C3I2"/>
<dbReference type="EMBL" id="CAAALY010244765">
    <property type="protein sequence ID" value="VEL32853.1"/>
    <property type="molecule type" value="Genomic_DNA"/>
</dbReference>
<dbReference type="Proteomes" id="UP000784294">
    <property type="component" value="Unassembled WGS sequence"/>
</dbReference>
<evidence type="ECO:0000313" key="1">
    <source>
        <dbReference type="EMBL" id="VEL32853.1"/>
    </source>
</evidence>